<dbReference type="HOGENOM" id="CLU_035247_0_0_1"/>
<dbReference type="GeneID" id="6072684"/>
<dbReference type="SUPFAM" id="SSF81383">
    <property type="entry name" value="F-box domain"/>
    <property type="match status" value="1"/>
</dbReference>
<dbReference type="AlphaFoldDB" id="B0CXR7"/>
<dbReference type="EMBL" id="DS547094">
    <property type="protein sequence ID" value="EDR12770.1"/>
    <property type="molecule type" value="Genomic_DNA"/>
</dbReference>
<dbReference type="InterPro" id="IPR036047">
    <property type="entry name" value="F-box-like_dom_sf"/>
</dbReference>
<dbReference type="Proteomes" id="UP000001194">
    <property type="component" value="Unassembled WGS sequence"/>
</dbReference>
<keyword evidence="3" id="KW-1185">Reference proteome</keyword>
<evidence type="ECO:0000313" key="3">
    <source>
        <dbReference type="Proteomes" id="UP000001194"/>
    </source>
</evidence>
<dbReference type="Pfam" id="PF00646">
    <property type="entry name" value="F-box"/>
    <property type="match status" value="1"/>
</dbReference>
<organism evidence="3">
    <name type="scientific">Laccaria bicolor (strain S238N-H82 / ATCC MYA-4686)</name>
    <name type="common">Bicoloured deceiver</name>
    <name type="synonym">Laccaria laccata var. bicolor</name>
    <dbReference type="NCBI Taxonomy" id="486041"/>
    <lineage>
        <taxon>Eukaryota</taxon>
        <taxon>Fungi</taxon>
        <taxon>Dikarya</taxon>
        <taxon>Basidiomycota</taxon>
        <taxon>Agaricomycotina</taxon>
        <taxon>Agaricomycetes</taxon>
        <taxon>Agaricomycetidae</taxon>
        <taxon>Agaricales</taxon>
        <taxon>Agaricineae</taxon>
        <taxon>Hydnangiaceae</taxon>
        <taxon>Laccaria</taxon>
    </lineage>
</organism>
<dbReference type="InParanoid" id="B0CXR7"/>
<feature type="domain" description="F-box" evidence="1">
    <location>
        <begin position="1"/>
        <end position="49"/>
    </location>
</feature>
<dbReference type="STRING" id="486041.B0CXR7"/>
<dbReference type="PROSITE" id="PS50181">
    <property type="entry name" value="FBOX"/>
    <property type="match status" value="1"/>
</dbReference>
<dbReference type="Gene3D" id="1.20.1280.50">
    <property type="match status" value="1"/>
</dbReference>
<reference evidence="2 3" key="1">
    <citation type="journal article" date="2008" name="Nature">
        <title>The genome of Laccaria bicolor provides insights into mycorrhizal symbiosis.</title>
        <authorList>
            <person name="Martin F."/>
            <person name="Aerts A."/>
            <person name="Ahren D."/>
            <person name="Brun A."/>
            <person name="Danchin E.G.J."/>
            <person name="Duchaussoy F."/>
            <person name="Gibon J."/>
            <person name="Kohler A."/>
            <person name="Lindquist E."/>
            <person name="Pereda V."/>
            <person name="Salamov A."/>
            <person name="Shapiro H.J."/>
            <person name="Wuyts J."/>
            <person name="Blaudez D."/>
            <person name="Buee M."/>
            <person name="Brokstein P."/>
            <person name="Canbaeck B."/>
            <person name="Cohen D."/>
            <person name="Courty P.E."/>
            <person name="Coutinho P.M."/>
            <person name="Delaruelle C."/>
            <person name="Detter J.C."/>
            <person name="Deveau A."/>
            <person name="DiFazio S."/>
            <person name="Duplessis S."/>
            <person name="Fraissinet-Tachet L."/>
            <person name="Lucic E."/>
            <person name="Frey-Klett P."/>
            <person name="Fourrey C."/>
            <person name="Feussner I."/>
            <person name="Gay G."/>
            <person name="Grimwood J."/>
            <person name="Hoegger P.J."/>
            <person name="Jain P."/>
            <person name="Kilaru S."/>
            <person name="Labbe J."/>
            <person name="Lin Y.C."/>
            <person name="Legue V."/>
            <person name="Le Tacon F."/>
            <person name="Marmeisse R."/>
            <person name="Melayah D."/>
            <person name="Montanini B."/>
            <person name="Muratet M."/>
            <person name="Nehls U."/>
            <person name="Niculita-Hirzel H."/>
            <person name="Oudot-Le Secq M.P."/>
            <person name="Peter M."/>
            <person name="Quesneville H."/>
            <person name="Rajashekar B."/>
            <person name="Reich M."/>
            <person name="Rouhier N."/>
            <person name="Schmutz J."/>
            <person name="Yin T."/>
            <person name="Chalot M."/>
            <person name="Henrissat B."/>
            <person name="Kuees U."/>
            <person name="Lucas S."/>
            <person name="Van de Peer Y."/>
            <person name="Podila G.K."/>
            <person name="Polle A."/>
            <person name="Pukkila P.J."/>
            <person name="Richardson P.M."/>
            <person name="Rouze P."/>
            <person name="Sanders I.R."/>
            <person name="Stajich J.E."/>
            <person name="Tunlid A."/>
            <person name="Tuskan G."/>
            <person name="Grigoriev I.V."/>
        </authorList>
    </citation>
    <scope>NUCLEOTIDE SEQUENCE [LARGE SCALE GENOMIC DNA]</scope>
    <source>
        <strain evidence="3">S238N-H82 / ATCC MYA-4686</strain>
    </source>
</reference>
<dbReference type="KEGG" id="lbc:LACBIDRAFT_311586"/>
<accession>B0CXR7</accession>
<dbReference type="InterPro" id="IPR001810">
    <property type="entry name" value="F-box_dom"/>
</dbReference>
<dbReference type="RefSeq" id="XP_001877034.1">
    <property type="nucleotide sequence ID" value="XM_001876999.1"/>
</dbReference>
<evidence type="ECO:0000259" key="1">
    <source>
        <dbReference type="PROSITE" id="PS50181"/>
    </source>
</evidence>
<protein>
    <submittedName>
        <fullName evidence="2">Predicted protein</fullName>
    </submittedName>
</protein>
<proteinExistence type="predicted"/>
<evidence type="ECO:0000313" key="2">
    <source>
        <dbReference type="EMBL" id="EDR12770.1"/>
    </source>
</evidence>
<gene>
    <name evidence="2" type="ORF">LACBIDRAFT_311586</name>
</gene>
<sequence>MLSFESLPVELIAEILGELDLQYLIIMSHLSKRFYLVASDSSLNPWRRPILTNLRSNTYEQALKHLSVRLTVPRQNWIEVLSLARPSFILFEATLPNLTSSEWEECFSRRFLPGWRRWKKDSSWKEAFLKFVRHFSSLSALLILCLRLLHRVWHRSVSSCTTDESWTKYIVLNRNGSANELEVSSRNFNPVTLFNEMKLQSNLAHLETRIRLVVELADVRILAFGTLGRPRSTLTVNPNAHILLHPPGIESGGGGPAPKIDRRIEDHGVYPIGATSTTSQLSHEYLTAPSTYTRMMHPLPALTHSKYPFYTPGGGDRRWKNLGEADSEGLEWVGGLMVIAQIIGASSHTDSTAPVRQQYASFSWCDLWAIAPWLEERITKRIDGAGLGH</sequence>
<name>B0CXR7_LACBS</name>
<dbReference type="OrthoDB" id="2532648at2759"/>